<evidence type="ECO:0000313" key="1">
    <source>
        <dbReference type="EMBL" id="KAI9899541.1"/>
    </source>
</evidence>
<dbReference type="EMBL" id="CM047944">
    <property type="protein sequence ID" value="KAI9899541.1"/>
    <property type="molecule type" value="Genomic_DNA"/>
</dbReference>
<evidence type="ECO:0000313" key="2">
    <source>
        <dbReference type="Proteomes" id="UP001163324"/>
    </source>
</evidence>
<accession>A0ACC0UZK7</accession>
<organism evidence="1 2">
    <name type="scientific">Trichothecium roseum</name>
    <dbReference type="NCBI Taxonomy" id="47278"/>
    <lineage>
        <taxon>Eukaryota</taxon>
        <taxon>Fungi</taxon>
        <taxon>Dikarya</taxon>
        <taxon>Ascomycota</taxon>
        <taxon>Pezizomycotina</taxon>
        <taxon>Sordariomycetes</taxon>
        <taxon>Hypocreomycetidae</taxon>
        <taxon>Hypocreales</taxon>
        <taxon>Hypocreales incertae sedis</taxon>
        <taxon>Trichothecium</taxon>
    </lineage>
</organism>
<sequence length="302" mass="32474">MLLLIIISFAQKVQGWVTIWGAMPQLTEPSNLPPDPFSSPGLNFMNATIRQTVMVSQAVDKIRLEISNAFGGTDLTISSISIARPIDQTSGSSEIEANSSTKLTFSNSESFTVPVGAIALSDAIDFHVDCQSIVTISMYLERGQDTDAITSHPGSRTTSHFVSGDHIEALRFEDSVSAEHWYFISALEGFFETTHSSIAIIGDSITDGRGSTTNGNDRWPDLFLDRLQKDTSTSSLAIVNQAAGGNRVLADGLGPSVMSRVERDVVAHPGVKYAIVYEGINDIGTGAVDEASQGIQIIQLNY</sequence>
<name>A0ACC0UZK7_9HYPO</name>
<reference evidence="1" key="1">
    <citation type="submission" date="2022-10" db="EMBL/GenBank/DDBJ databases">
        <title>Complete Genome of Trichothecium roseum strain YXFP-22015, a Plant Pathogen Isolated from Citrus.</title>
        <authorList>
            <person name="Wang Y."/>
            <person name="Zhu L."/>
        </authorList>
    </citation>
    <scope>NUCLEOTIDE SEQUENCE</scope>
    <source>
        <strain evidence="1">YXFP-22015</strain>
    </source>
</reference>
<keyword evidence="2" id="KW-1185">Reference proteome</keyword>
<gene>
    <name evidence="1" type="ORF">N3K66_006002</name>
</gene>
<protein>
    <submittedName>
        <fullName evidence="1">Uncharacterized protein</fullName>
    </submittedName>
</protein>
<comment type="caution">
    <text evidence="1">The sequence shown here is derived from an EMBL/GenBank/DDBJ whole genome shotgun (WGS) entry which is preliminary data.</text>
</comment>
<dbReference type="Proteomes" id="UP001163324">
    <property type="component" value="Chromosome 5"/>
</dbReference>
<proteinExistence type="predicted"/>